<keyword evidence="4" id="KW-1185">Reference proteome</keyword>
<dbReference type="PANTHER" id="PTHR31836">
    <property type="match status" value="1"/>
</dbReference>
<dbReference type="InterPro" id="IPR051477">
    <property type="entry name" value="Expansin_CellWall"/>
</dbReference>
<evidence type="ECO:0000256" key="1">
    <source>
        <dbReference type="ARBA" id="ARBA00022729"/>
    </source>
</evidence>
<feature type="signal peptide" evidence="2">
    <location>
        <begin position="1"/>
        <end position="23"/>
    </location>
</feature>
<dbReference type="Gene3D" id="2.40.40.10">
    <property type="entry name" value="RlpA-like domain"/>
    <property type="match status" value="1"/>
</dbReference>
<evidence type="ECO:0000256" key="2">
    <source>
        <dbReference type="SAM" id="SignalP"/>
    </source>
</evidence>
<dbReference type="CDD" id="cd22191">
    <property type="entry name" value="DPBB_RlpA_EXP_N-like"/>
    <property type="match status" value="1"/>
</dbReference>
<dbReference type="AlphaFoldDB" id="A0A0K6G935"/>
<dbReference type="PANTHER" id="PTHR31836:SF28">
    <property type="entry name" value="SRCR DOMAIN-CONTAINING PROTEIN-RELATED"/>
    <property type="match status" value="1"/>
</dbReference>
<dbReference type="EMBL" id="CYGV01001511">
    <property type="protein sequence ID" value="CUA75127.1"/>
    <property type="molecule type" value="Genomic_DNA"/>
</dbReference>
<dbReference type="SUPFAM" id="SSF50685">
    <property type="entry name" value="Barwin-like endoglucanases"/>
    <property type="match status" value="1"/>
</dbReference>
<dbReference type="Proteomes" id="UP000044841">
    <property type="component" value="Unassembled WGS sequence"/>
</dbReference>
<name>A0A0K6G935_9AGAM</name>
<evidence type="ECO:0000313" key="3">
    <source>
        <dbReference type="EMBL" id="CUA75127.1"/>
    </source>
</evidence>
<organism evidence="3 4">
    <name type="scientific">Rhizoctonia solani</name>
    <dbReference type="NCBI Taxonomy" id="456999"/>
    <lineage>
        <taxon>Eukaryota</taxon>
        <taxon>Fungi</taxon>
        <taxon>Dikarya</taxon>
        <taxon>Basidiomycota</taxon>
        <taxon>Agaricomycotina</taxon>
        <taxon>Agaricomycetes</taxon>
        <taxon>Cantharellales</taxon>
        <taxon>Ceratobasidiaceae</taxon>
        <taxon>Rhizoctonia</taxon>
    </lineage>
</organism>
<accession>A0A0K6G935</accession>
<protein>
    <recommendedName>
        <fullName evidence="5">RlpA-like protein double-psi beta-barrel domain-containing protein</fullName>
    </recommendedName>
</protein>
<keyword evidence="1 2" id="KW-0732">Signal</keyword>
<gene>
    <name evidence="3" type="ORF">RSOLAG22IIIB_01771</name>
</gene>
<evidence type="ECO:0000313" key="4">
    <source>
        <dbReference type="Proteomes" id="UP000044841"/>
    </source>
</evidence>
<feature type="chain" id="PRO_5005503067" description="RlpA-like protein double-psi beta-barrel domain-containing protein" evidence="2">
    <location>
        <begin position="24"/>
        <end position="140"/>
    </location>
</feature>
<reference evidence="3 4" key="1">
    <citation type="submission" date="2015-07" db="EMBL/GenBank/DDBJ databases">
        <authorList>
            <person name="Noorani M."/>
        </authorList>
    </citation>
    <scope>NUCLEOTIDE SEQUENCE [LARGE SCALE GENOMIC DNA]</scope>
    <source>
        <strain evidence="3">BBA 69670</strain>
    </source>
</reference>
<proteinExistence type="predicted"/>
<evidence type="ECO:0008006" key="5">
    <source>
        <dbReference type="Google" id="ProtNLM"/>
    </source>
</evidence>
<sequence>MKGFFAVATAAVAVLSSVGSSSARSSHEKRVKHTGQMTWYHPPQENDGCGYKVPDGAPAVHVSSKYWRNGENCGQWVNLKANGKQSYGIVTGECKTCPSDGIDTAPLLFNDFGPQDDGLYQCEWNFMKKGWAPADIPECD</sequence>
<dbReference type="InterPro" id="IPR036908">
    <property type="entry name" value="RlpA-like_sf"/>
</dbReference>